<dbReference type="GO" id="GO:0043596">
    <property type="term" value="C:nuclear replication fork"/>
    <property type="evidence" value="ECO:0007669"/>
    <property type="project" value="TreeGrafter"/>
</dbReference>
<comment type="subcellular location">
    <subcellularLocation>
        <location evidence="1">Nucleus</location>
    </subcellularLocation>
</comment>
<keyword evidence="5" id="KW-0040">ANK repeat</keyword>
<keyword evidence="8" id="KW-1185">Reference proteome</keyword>
<keyword evidence="6" id="KW-0802">TPR repeat</keyword>
<dbReference type="InterPro" id="IPR002110">
    <property type="entry name" value="Ankyrin_rpt"/>
</dbReference>
<feature type="repeat" description="ANK" evidence="5">
    <location>
        <begin position="461"/>
        <end position="493"/>
    </location>
</feature>
<dbReference type="SMART" id="SM00248">
    <property type="entry name" value="ANK"/>
    <property type="match status" value="3"/>
</dbReference>
<sequence>MKKRREEELRKELAKTNDPTKQLDLVSELGSLYRLNGDMEAARNSYERVAEIYSEEGLLLPVLSVIVLPKVLRKGDREQALKHAEFFRETAQKSGSCSQIQLSLHVTGWIYEKLNMQQSHDPIDLEKALSWCIKSIDYIKKFGHSIDADRKAVRIGGDSARRKAGLSSECSRSERRKMYELIADSFCSYGSERKEMLEHAIKFYKMMLSCQILEVMELLNALSASARFLKHLLYKKLPRFLEKRYSVGERESLSDKEKLSATVSIAQTFMDMEMFEEALDWFVQVLDLEKKIGRSETRLLQTRVLIFEAKSRCKSVSKTTVQSEFDLLISQIPSERESLKSAVYGAMSCFLAEQGDQVAANIYLQRSKQFEAESDINECDEDEDCENVTDVLDARSDRTILSECMEMAHLQNSDREIEKDRDKEKNAHGETRLHIAARTADTVMLEKLIAAGYDVNKRDHGGWTPISEAVSAGIRDNVRVLLKAGAEVDPVSTEVLNNDENSTGGGITPLMEACDKGFIEIARDLLKFGASVRIIEGLGAQSRKKEKHVVSYEERALSLEDDSIVLKSPTRTDVALSWDCGQEQRKVGDCGAESDSHSCCPSPELPLFSTSRAKRDRVQNSFPPCEIIDDFVIADELRCRKRRNQDSLEESSVQAKKRSQEIRSDTDSFSDSAVQKYSADLTKTPNALLDVDAHIVATLRFENEQGEVLRADKVVSFPRTATMAIAHDRFRSELSGHESKLFDIRLSDGREADANVPLSSLGEPLVIVCRLHKPTAEVLYKSRAG</sequence>
<dbReference type="InterPro" id="IPR019734">
    <property type="entry name" value="TPR_rpt"/>
</dbReference>
<reference evidence="9" key="2">
    <citation type="submission" date="2017-02" db="UniProtKB">
        <authorList>
            <consortium name="WormBaseParasite"/>
        </authorList>
    </citation>
    <scope>IDENTIFICATION</scope>
</reference>
<feature type="region of interest" description="Disordered" evidence="7">
    <location>
        <begin position="644"/>
        <end position="669"/>
    </location>
</feature>
<dbReference type="SUPFAM" id="SSF48403">
    <property type="entry name" value="Ankyrin repeat"/>
    <property type="match status" value="1"/>
</dbReference>
<keyword evidence="2" id="KW-0433">Leucine-rich repeat</keyword>
<dbReference type="PANTHER" id="PTHR46358:SF1">
    <property type="entry name" value="TONSOKU-LIKE PROTEIN"/>
    <property type="match status" value="1"/>
</dbReference>
<reference evidence="8" key="1">
    <citation type="submission" date="2012-09" db="EMBL/GenBank/DDBJ databases">
        <authorList>
            <person name="Martin A.A."/>
        </authorList>
    </citation>
    <scope>NUCLEOTIDE SEQUENCE</scope>
</reference>
<evidence type="ECO:0000256" key="3">
    <source>
        <dbReference type="ARBA" id="ARBA00022737"/>
    </source>
</evidence>
<dbReference type="PANTHER" id="PTHR46358">
    <property type="entry name" value="TONSOKU-LIKE PROTEIN"/>
    <property type="match status" value="1"/>
</dbReference>
<feature type="repeat" description="TPR" evidence="6">
    <location>
        <begin position="23"/>
        <end position="56"/>
    </location>
</feature>
<evidence type="ECO:0000256" key="6">
    <source>
        <dbReference type="PROSITE-ProRule" id="PRU00339"/>
    </source>
</evidence>
<dbReference type="Proteomes" id="UP000035642">
    <property type="component" value="Unassembled WGS sequence"/>
</dbReference>
<evidence type="ECO:0000256" key="4">
    <source>
        <dbReference type="ARBA" id="ARBA00023242"/>
    </source>
</evidence>
<dbReference type="PROSITE" id="PS50005">
    <property type="entry name" value="TPR"/>
    <property type="match status" value="1"/>
</dbReference>
<evidence type="ECO:0000256" key="7">
    <source>
        <dbReference type="SAM" id="MobiDB-lite"/>
    </source>
</evidence>
<dbReference type="InterPro" id="IPR011990">
    <property type="entry name" value="TPR-like_helical_dom_sf"/>
</dbReference>
<dbReference type="PROSITE" id="PS50297">
    <property type="entry name" value="ANK_REP_REGION"/>
    <property type="match status" value="3"/>
</dbReference>
<evidence type="ECO:0000313" key="9">
    <source>
        <dbReference type="WBParaSite" id="ACAC_0001171201-mRNA-1"/>
    </source>
</evidence>
<accession>A0A0K0DJU1</accession>
<dbReference type="Gene3D" id="1.25.40.10">
    <property type="entry name" value="Tetratricopeptide repeat domain"/>
    <property type="match status" value="1"/>
</dbReference>
<dbReference type="GO" id="GO:0031297">
    <property type="term" value="P:replication fork processing"/>
    <property type="evidence" value="ECO:0007669"/>
    <property type="project" value="TreeGrafter"/>
</dbReference>
<evidence type="ECO:0000313" key="8">
    <source>
        <dbReference type="Proteomes" id="UP000035642"/>
    </source>
</evidence>
<dbReference type="AlphaFoldDB" id="A0A0K0DJU1"/>
<keyword evidence="4" id="KW-0539">Nucleus</keyword>
<organism evidence="8 9">
    <name type="scientific">Angiostrongylus cantonensis</name>
    <name type="common">Rat lungworm</name>
    <dbReference type="NCBI Taxonomy" id="6313"/>
    <lineage>
        <taxon>Eukaryota</taxon>
        <taxon>Metazoa</taxon>
        <taxon>Ecdysozoa</taxon>
        <taxon>Nematoda</taxon>
        <taxon>Chromadorea</taxon>
        <taxon>Rhabditida</taxon>
        <taxon>Rhabditina</taxon>
        <taxon>Rhabditomorpha</taxon>
        <taxon>Strongyloidea</taxon>
        <taxon>Metastrongylidae</taxon>
        <taxon>Angiostrongylus</taxon>
    </lineage>
</organism>
<dbReference type="GO" id="GO:0000724">
    <property type="term" value="P:double-strand break repair via homologous recombination"/>
    <property type="evidence" value="ECO:0007669"/>
    <property type="project" value="TreeGrafter"/>
</dbReference>
<protein>
    <submittedName>
        <fullName evidence="9">ANK_REP_REGION domain-containing protein</fullName>
    </submittedName>
</protein>
<dbReference type="Pfam" id="PF13176">
    <property type="entry name" value="TPR_7"/>
    <property type="match status" value="1"/>
</dbReference>
<dbReference type="InterPro" id="IPR052311">
    <property type="entry name" value="MMS22L-TONSL_complex_comp"/>
</dbReference>
<evidence type="ECO:0000256" key="1">
    <source>
        <dbReference type="ARBA" id="ARBA00004123"/>
    </source>
</evidence>
<evidence type="ECO:0000256" key="2">
    <source>
        <dbReference type="ARBA" id="ARBA00022614"/>
    </source>
</evidence>
<dbReference type="Pfam" id="PF12796">
    <property type="entry name" value="Ank_2"/>
    <property type="match status" value="1"/>
</dbReference>
<proteinExistence type="predicted"/>
<feature type="repeat" description="ANK" evidence="5">
    <location>
        <begin position="505"/>
        <end position="537"/>
    </location>
</feature>
<dbReference type="SUPFAM" id="SSF48452">
    <property type="entry name" value="TPR-like"/>
    <property type="match status" value="1"/>
</dbReference>
<dbReference type="Gene3D" id="1.25.40.20">
    <property type="entry name" value="Ankyrin repeat-containing domain"/>
    <property type="match status" value="1"/>
</dbReference>
<dbReference type="PROSITE" id="PS50088">
    <property type="entry name" value="ANK_REPEAT"/>
    <property type="match status" value="3"/>
</dbReference>
<dbReference type="SMART" id="SM00028">
    <property type="entry name" value="TPR"/>
    <property type="match status" value="2"/>
</dbReference>
<feature type="repeat" description="ANK" evidence="5">
    <location>
        <begin position="428"/>
        <end position="460"/>
    </location>
</feature>
<name>A0A0K0DJU1_ANGCA</name>
<dbReference type="InterPro" id="IPR036770">
    <property type="entry name" value="Ankyrin_rpt-contain_sf"/>
</dbReference>
<evidence type="ECO:0000256" key="5">
    <source>
        <dbReference type="PROSITE-ProRule" id="PRU00023"/>
    </source>
</evidence>
<keyword evidence="3" id="KW-0677">Repeat</keyword>
<dbReference type="STRING" id="6313.A0A0K0DJU1"/>
<dbReference type="WBParaSite" id="ACAC_0001171201-mRNA-1">
    <property type="protein sequence ID" value="ACAC_0001171201-mRNA-1"/>
    <property type="gene ID" value="ACAC_0001171201"/>
</dbReference>